<evidence type="ECO:0000313" key="4">
    <source>
        <dbReference type="Proteomes" id="UP000363661"/>
    </source>
</evidence>
<protein>
    <submittedName>
        <fullName evidence="3">Uncharacterized protein</fullName>
    </submittedName>
</protein>
<evidence type="ECO:0000256" key="1">
    <source>
        <dbReference type="SAM" id="MobiDB-lite"/>
    </source>
</evidence>
<keyword evidence="2" id="KW-0812">Transmembrane</keyword>
<accession>A0A564UPW9</accession>
<keyword evidence="4" id="KW-1185">Reference proteome</keyword>
<keyword evidence="2" id="KW-0472">Membrane</keyword>
<dbReference type="EMBL" id="CABHNA010000101">
    <property type="protein sequence ID" value="VUX21725.1"/>
    <property type="molecule type" value="Genomic_DNA"/>
</dbReference>
<feature type="region of interest" description="Disordered" evidence="1">
    <location>
        <begin position="164"/>
        <end position="241"/>
    </location>
</feature>
<name>A0A564UPW9_9FIRM</name>
<sequence>MKKWIQRIIFIILILIVIVMVSVLGYQKLYKDKKQKQEGDVIVKENVKVITSDMDKKKKPINVNDDNLIFESNPKYKEGDVIVAGEISGAENGFIRKVVSVKKATGGYVVETQSALLTDVFEKAYIEKRLKLTKDGVQEVSNNVSRKDTDKAVETVQMMSVKMEKNYSVTEMADKKKDSSSSDSTETQDDSKSKEDGDKKTQNNSKLKEGSSEESQDDLKSKESDNEDPEKKEPESEYDFGKAFEETIDNVTISGDMGIDLEVELMLDINHGNIKYGMAMYRKAGANLSVDLKESMSKEYEKQLFEKKLPNYTFVVAGIPIVITNQLESNLTGEIIVEGNWNMSLSWLDEQTVGFIYDSKKNKVKEIKDPKEQKDISDGIEWSTIASAKGDASAGIDIHLITKLYGTCGGDISAGISGNASGEVSLSNREDQYYAGKVNLSIVPNLTGKLVVDLPLVSEELMEVEIFNKDLPAIWEKEWKSSWNPEDDLNYSDTGEQWNLYKTRYGETYNIDAQEFQFKIPLGWNVESEEIGKPNDEIMEKVALSNDRGITVTFWSLAHELGGRSGVSMLQADITKADDSEFIPSFPNGTNTDFSSLGNFIVAKVHIIGELDMKRDSDFTPVDSGATFYAVVPESYLGTREFVGQAGNVDEFSFDYPTPYAFIAESPDGTFTVGEERDVVKILKSFKVAE</sequence>
<dbReference type="RefSeq" id="WP_144367916.1">
    <property type="nucleotide sequence ID" value="NZ_CABHNA010000101.1"/>
</dbReference>
<evidence type="ECO:0000256" key="2">
    <source>
        <dbReference type="SAM" id="Phobius"/>
    </source>
</evidence>
<dbReference type="AlphaFoldDB" id="A0A564UPW9"/>
<reference evidence="3 4" key="1">
    <citation type="submission" date="2019-07" db="EMBL/GenBank/DDBJ databases">
        <authorList>
            <person name="Hibberd C M."/>
            <person name="Gehrig L. J."/>
            <person name="Chang H.-W."/>
            <person name="Venkatesh S."/>
        </authorList>
    </citation>
    <scope>NUCLEOTIDE SEQUENCE [LARGE SCALE GENOMIC DNA]</scope>
    <source>
        <strain evidence="3">Ruminococcus_torques_SSTS_Bg7063</strain>
    </source>
</reference>
<feature type="transmembrane region" description="Helical" evidence="2">
    <location>
        <begin position="7"/>
        <end position="26"/>
    </location>
</feature>
<proteinExistence type="predicted"/>
<evidence type="ECO:0000313" key="3">
    <source>
        <dbReference type="EMBL" id="VUX21725.1"/>
    </source>
</evidence>
<gene>
    <name evidence="3" type="ORF">RTSSTS7063_02793</name>
</gene>
<organism evidence="3 4">
    <name type="scientific">[Ruminococcus] torques</name>
    <dbReference type="NCBI Taxonomy" id="33039"/>
    <lineage>
        <taxon>Bacteria</taxon>
        <taxon>Bacillati</taxon>
        <taxon>Bacillota</taxon>
        <taxon>Clostridia</taxon>
        <taxon>Lachnospirales</taxon>
        <taxon>Lachnospiraceae</taxon>
        <taxon>Mediterraneibacter</taxon>
    </lineage>
</organism>
<keyword evidence="2" id="KW-1133">Transmembrane helix</keyword>
<dbReference type="Proteomes" id="UP000363661">
    <property type="component" value="Unassembled WGS sequence"/>
</dbReference>
<feature type="compositionally biased region" description="Basic and acidic residues" evidence="1">
    <location>
        <begin position="189"/>
        <end position="241"/>
    </location>
</feature>